<evidence type="ECO:0000259" key="5">
    <source>
        <dbReference type="PROSITE" id="PS50977"/>
    </source>
</evidence>
<protein>
    <submittedName>
        <fullName evidence="6">TetR family transcriptional regulator</fullName>
    </submittedName>
</protein>
<feature type="domain" description="HTH tetR-type" evidence="5">
    <location>
        <begin position="11"/>
        <end position="71"/>
    </location>
</feature>
<dbReference type="Proteomes" id="UP000238220">
    <property type="component" value="Unassembled WGS sequence"/>
</dbReference>
<evidence type="ECO:0000256" key="1">
    <source>
        <dbReference type="ARBA" id="ARBA00023015"/>
    </source>
</evidence>
<evidence type="ECO:0000313" key="6">
    <source>
        <dbReference type="EMBL" id="PPE74941.1"/>
    </source>
</evidence>
<evidence type="ECO:0000256" key="2">
    <source>
        <dbReference type="ARBA" id="ARBA00023125"/>
    </source>
</evidence>
<feature type="DNA-binding region" description="H-T-H motif" evidence="4">
    <location>
        <begin position="34"/>
        <end position="53"/>
    </location>
</feature>
<dbReference type="Pfam" id="PF16925">
    <property type="entry name" value="TetR_C_13"/>
    <property type="match status" value="1"/>
</dbReference>
<keyword evidence="2 4" id="KW-0238">DNA-binding</keyword>
<dbReference type="RefSeq" id="WP_104229168.1">
    <property type="nucleotide sequence ID" value="NZ_PSNW01000002.1"/>
</dbReference>
<evidence type="ECO:0000313" key="7">
    <source>
        <dbReference type="Proteomes" id="UP000238220"/>
    </source>
</evidence>
<keyword evidence="1" id="KW-0805">Transcription regulation</keyword>
<dbReference type="InterPro" id="IPR036271">
    <property type="entry name" value="Tet_transcr_reg_TetR-rel_C_sf"/>
</dbReference>
<dbReference type="InterPro" id="IPR009057">
    <property type="entry name" value="Homeodomain-like_sf"/>
</dbReference>
<comment type="caution">
    <text evidence="6">The sequence shown here is derived from an EMBL/GenBank/DDBJ whole genome shotgun (WGS) entry which is preliminary data.</text>
</comment>
<dbReference type="InterPro" id="IPR011075">
    <property type="entry name" value="TetR_C"/>
</dbReference>
<dbReference type="InterPro" id="IPR023772">
    <property type="entry name" value="DNA-bd_HTH_TetR-type_CS"/>
</dbReference>
<dbReference type="PANTHER" id="PTHR47506:SF6">
    <property type="entry name" value="HTH-TYPE TRANSCRIPTIONAL REPRESSOR NEMR"/>
    <property type="match status" value="1"/>
</dbReference>
<dbReference type="PROSITE" id="PS50977">
    <property type="entry name" value="HTH_TETR_2"/>
    <property type="match status" value="1"/>
</dbReference>
<dbReference type="OrthoDB" id="4541465at2"/>
<keyword evidence="7" id="KW-1185">Reference proteome</keyword>
<dbReference type="SUPFAM" id="SSF46689">
    <property type="entry name" value="Homeodomain-like"/>
    <property type="match status" value="1"/>
</dbReference>
<sequence>MPAAAPKRQPDVTRQRLLECAFDEIYRCGFRAASLDAILRDSGVTKGALYHHFDNKTALGYAVVDEIVRPWIEESWRPLIGTDDIVGTALALSRDLLRERGDKVLAYGCPLNNLINEMAPVDEGFRTRLESILDDWRAGLAEALRLAQKRGQLRRGFDANAAADFVIACIEGGFGLAKLSQSPQVVQSVMRGLGDYLEQLRA</sequence>
<accession>A0A2S5TIZ8</accession>
<dbReference type="InterPro" id="IPR001647">
    <property type="entry name" value="HTH_TetR"/>
</dbReference>
<dbReference type="Gene3D" id="1.10.357.10">
    <property type="entry name" value="Tetracycline Repressor, domain 2"/>
    <property type="match status" value="1"/>
</dbReference>
<name>A0A2S5TIZ8_9GAMM</name>
<dbReference type="PANTHER" id="PTHR47506">
    <property type="entry name" value="TRANSCRIPTIONAL REGULATORY PROTEIN"/>
    <property type="match status" value="1"/>
</dbReference>
<dbReference type="AlphaFoldDB" id="A0A2S5TIZ8"/>
<dbReference type="EMBL" id="PSNW01000002">
    <property type="protein sequence ID" value="PPE74941.1"/>
    <property type="molecule type" value="Genomic_DNA"/>
</dbReference>
<evidence type="ECO:0000256" key="3">
    <source>
        <dbReference type="ARBA" id="ARBA00023163"/>
    </source>
</evidence>
<dbReference type="PROSITE" id="PS01081">
    <property type="entry name" value="HTH_TETR_1"/>
    <property type="match status" value="1"/>
</dbReference>
<proteinExistence type="predicted"/>
<dbReference type="GO" id="GO:0003677">
    <property type="term" value="F:DNA binding"/>
    <property type="evidence" value="ECO:0007669"/>
    <property type="project" value="UniProtKB-UniRule"/>
</dbReference>
<keyword evidence="3" id="KW-0804">Transcription</keyword>
<gene>
    <name evidence="6" type="ORF">C3942_04495</name>
</gene>
<dbReference type="Pfam" id="PF00440">
    <property type="entry name" value="TetR_N"/>
    <property type="match status" value="1"/>
</dbReference>
<organism evidence="6 7">
    <name type="scientific">Solimonas fluminis</name>
    <dbReference type="NCBI Taxonomy" id="2086571"/>
    <lineage>
        <taxon>Bacteria</taxon>
        <taxon>Pseudomonadati</taxon>
        <taxon>Pseudomonadota</taxon>
        <taxon>Gammaproteobacteria</taxon>
        <taxon>Nevskiales</taxon>
        <taxon>Nevskiaceae</taxon>
        <taxon>Solimonas</taxon>
    </lineage>
</organism>
<dbReference type="SUPFAM" id="SSF48498">
    <property type="entry name" value="Tetracyclin repressor-like, C-terminal domain"/>
    <property type="match status" value="1"/>
</dbReference>
<evidence type="ECO:0000256" key="4">
    <source>
        <dbReference type="PROSITE-ProRule" id="PRU00335"/>
    </source>
</evidence>
<reference evidence="6 7" key="1">
    <citation type="submission" date="2018-02" db="EMBL/GenBank/DDBJ databases">
        <title>Genome sequencing of Solimonas sp. HR-BB.</title>
        <authorList>
            <person name="Lee Y."/>
            <person name="Jeon C.O."/>
        </authorList>
    </citation>
    <scope>NUCLEOTIDE SEQUENCE [LARGE SCALE GENOMIC DNA]</scope>
    <source>
        <strain evidence="6 7">HR-BB</strain>
    </source>
</reference>